<dbReference type="VEuPathDB" id="FungiDB:SAPIO_CDS4938"/>
<dbReference type="GeneID" id="27724010"/>
<dbReference type="PANTHER" id="PTHR34618">
    <property type="entry name" value="SURFACE PROTEIN MAS1, PUTATIVE-RELATED"/>
    <property type="match status" value="1"/>
</dbReference>
<protein>
    <submittedName>
        <fullName evidence="1">Uncharacterized protein</fullName>
    </submittedName>
</protein>
<comment type="caution">
    <text evidence="1">The sequence shown here is derived from an EMBL/GenBank/DDBJ whole genome shotgun (WGS) entry which is preliminary data.</text>
</comment>
<dbReference type="Pfam" id="PF11327">
    <property type="entry name" value="Egh16-like"/>
    <property type="match status" value="1"/>
</dbReference>
<dbReference type="HOGENOM" id="CLU_2672500_0_0_1"/>
<proteinExistence type="predicted"/>
<dbReference type="KEGG" id="sapo:SAPIO_CDS4938"/>
<name>A0A084G7D2_PSEDA</name>
<evidence type="ECO:0000313" key="1">
    <source>
        <dbReference type="EMBL" id="KEZ43244.1"/>
    </source>
</evidence>
<dbReference type="PANTHER" id="PTHR34618:SF3">
    <property type="entry name" value="GEGH 16 PROTEIN"/>
    <property type="match status" value="1"/>
</dbReference>
<gene>
    <name evidence="1" type="ORF">SAPIO_CDS4938</name>
</gene>
<evidence type="ECO:0000313" key="2">
    <source>
        <dbReference type="Proteomes" id="UP000028545"/>
    </source>
</evidence>
<organism evidence="1 2">
    <name type="scientific">Pseudallescheria apiosperma</name>
    <name type="common">Scedosporium apiospermum</name>
    <dbReference type="NCBI Taxonomy" id="563466"/>
    <lineage>
        <taxon>Eukaryota</taxon>
        <taxon>Fungi</taxon>
        <taxon>Dikarya</taxon>
        <taxon>Ascomycota</taxon>
        <taxon>Pezizomycotina</taxon>
        <taxon>Sordariomycetes</taxon>
        <taxon>Hypocreomycetidae</taxon>
        <taxon>Microascales</taxon>
        <taxon>Microascaceae</taxon>
        <taxon>Scedosporium</taxon>
    </lineage>
</organism>
<sequence length="75" mass="7837">MVSFTEFVIASAVLVGAPGHGVILGAQGEKGSPASVGFKVNPDIARNCMTINPYQQDATFIRDAEIKANLVNECG</sequence>
<dbReference type="EMBL" id="JOWA01000095">
    <property type="protein sequence ID" value="KEZ43244.1"/>
    <property type="molecule type" value="Genomic_DNA"/>
</dbReference>
<dbReference type="AlphaFoldDB" id="A0A084G7D2"/>
<dbReference type="Proteomes" id="UP000028545">
    <property type="component" value="Unassembled WGS sequence"/>
</dbReference>
<reference evidence="1 2" key="1">
    <citation type="journal article" date="2014" name="Genome Announc.">
        <title>Draft genome sequence of the pathogenic fungus Scedosporium apiospermum.</title>
        <authorList>
            <person name="Vandeputte P."/>
            <person name="Ghamrawi S."/>
            <person name="Rechenmann M."/>
            <person name="Iltis A."/>
            <person name="Giraud S."/>
            <person name="Fleury M."/>
            <person name="Thornton C."/>
            <person name="Delhaes L."/>
            <person name="Meyer W."/>
            <person name="Papon N."/>
            <person name="Bouchara J.P."/>
        </authorList>
    </citation>
    <scope>NUCLEOTIDE SEQUENCE [LARGE SCALE GENOMIC DNA]</scope>
    <source>
        <strain evidence="1 2">IHEM 14462</strain>
    </source>
</reference>
<accession>A0A084G7D2</accession>
<dbReference type="InterPro" id="IPR021476">
    <property type="entry name" value="Egh16-like"/>
</dbReference>
<dbReference type="OrthoDB" id="3241054at2759"/>
<keyword evidence="2" id="KW-1185">Reference proteome</keyword>
<dbReference type="RefSeq" id="XP_016643043.1">
    <property type="nucleotide sequence ID" value="XM_016787368.1"/>
</dbReference>